<reference evidence="2 3" key="1">
    <citation type="journal article" date="2019" name="Plant Biotechnol. J.">
        <title>The red bayberry genome and genetic basis of sex determination.</title>
        <authorList>
            <person name="Jia H.M."/>
            <person name="Jia H.J."/>
            <person name="Cai Q.L."/>
            <person name="Wang Y."/>
            <person name="Zhao H.B."/>
            <person name="Yang W.F."/>
            <person name="Wang G.Y."/>
            <person name="Li Y.H."/>
            <person name="Zhan D.L."/>
            <person name="Shen Y.T."/>
            <person name="Niu Q.F."/>
            <person name="Chang L."/>
            <person name="Qiu J."/>
            <person name="Zhao L."/>
            <person name="Xie H.B."/>
            <person name="Fu W.Y."/>
            <person name="Jin J."/>
            <person name="Li X.W."/>
            <person name="Jiao Y."/>
            <person name="Zhou C.C."/>
            <person name="Tu T."/>
            <person name="Chai C.Y."/>
            <person name="Gao J.L."/>
            <person name="Fan L.J."/>
            <person name="van de Weg E."/>
            <person name="Wang J.Y."/>
            <person name="Gao Z.S."/>
        </authorList>
    </citation>
    <scope>NUCLEOTIDE SEQUENCE [LARGE SCALE GENOMIC DNA]</scope>
    <source>
        <tissue evidence="2">Leaves</tissue>
    </source>
</reference>
<feature type="region of interest" description="Disordered" evidence="1">
    <location>
        <begin position="1"/>
        <end position="24"/>
    </location>
</feature>
<feature type="compositionally biased region" description="Polar residues" evidence="1">
    <location>
        <begin position="1"/>
        <end position="11"/>
    </location>
</feature>
<dbReference type="PANTHER" id="PTHR34938:SF4">
    <property type="entry name" value="TRANSMEMBRANE PROTEIN"/>
    <property type="match status" value="1"/>
</dbReference>
<dbReference type="EMBL" id="RXIC02000025">
    <property type="protein sequence ID" value="KAB1208398.1"/>
    <property type="molecule type" value="Genomic_DNA"/>
</dbReference>
<name>A0A6A1V936_9ROSI</name>
<proteinExistence type="predicted"/>
<dbReference type="Proteomes" id="UP000516437">
    <property type="component" value="Chromosome 7"/>
</dbReference>
<dbReference type="OrthoDB" id="1703870at2759"/>
<evidence type="ECO:0000313" key="3">
    <source>
        <dbReference type="Proteomes" id="UP000516437"/>
    </source>
</evidence>
<dbReference type="GO" id="GO:0009507">
    <property type="term" value="C:chloroplast"/>
    <property type="evidence" value="ECO:0007669"/>
    <property type="project" value="TreeGrafter"/>
</dbReference>
<dbReference type="GO" id="GO:0010027">
    <property type="term" value="P:thylakoid membrane organization"/>
    <property type="evidence" value="ECO:0007669"/>
    <property type="project" value="TreeGrafter"/>
</dbReference>
<protein>
    <submittedName>
        <fullName evidence="2">Uncharacterized protein</fullName>
    </submittedName>
</protein>
<evidence type="ECO:0000313" key="2">
    <source>
        <dbReference type="EMBL" id="KAB1208398.1"/>
    </source>
</evidence>
<dbReference type="PANTHER" id="PTHR34938">
    <property type="entry name" value="PROTEIN FERTILITY RESTORER RF2, MITOCHONDRIAL"/>
    <property type="match status" value="1"/>
</dbReference>
<organism evidence="2 3">
    <name type="scientific">Morella rubra</name>
    <name type="common">Chinese bayberry</name>
    <dbReference type="NCBI Taxonomy" id="262757"/>
    <lineage>
        <taxon>Eukaryota</taxon>
        <taxon>Viridiplantae</taxon>
        <taxon>Streptophyta</taxon>
        <taxon>Embryophyta</taxon>
        <taxon>Tracheophyta</taxon>
        <taxon>Spermatophyta</taxon>
        <taxon>Magnoliopsida</taxon>
        <taxon>eudicotyledons</taxon>
        <taxon>Gunneridae</taxon>
        <taxon>Pentapetalae</taxon>
        <taxon>rosids</taxon>
        <taxon>fabids</taxon>
        <taxon>Fagales</taxon>
        <taxon>Myricaceae</taxon>
        <taxon>Morella</taxon>
    </lineage>
</organism>
<gene>
    <name evidence="2" type="ORF">CJ030_MR7G001367</name>
</gene>
<evidence type="ECO:0000256" key="1">
    <source>
        <dbReference type="SAM" id="MobiDB-lite"/>
    </source>
</evidence>
<dbReference type="GO" id="GO:0009658">
    <property type="term" value="P:chloroplast organization"/>
    <property type="evidence" value="ECO:0007669"/>
    <property type="project" value="TreeGrafter"/>
</dbReference>
<dbReference type="AlphaFoldDB" id="A0A6A1V936"/>
<sequence>MSISKASTIATSPLLPPVGKNGQRMERTKLTRSNLGRVCMQLQPCDHRRGCLHITKSSSMPLSPIDRRRPTMHSYQMQSTPNVRCGAASAEQTQTVTQKAPTITNIPGKEKSLKLDDGGFGFPPYHDGFGGGGGGGGGGNTSGGWILFAILGVLGFLKDKEIEWRNQKDK</sequence>
<dbReference type="InterPro" id="IPR040299">
    <property type="entry name" value="RF2K-like"/>
</dbReference>
<accession>A0A6A1V936</accession>
<comment type="caution">
    <text evidence="2">The sequence shown here is derived from an EMBL/GenBank/DDBJ whole genome shotgun (WGS) entry which is preliminary data.</text>
</comment>
<keyword evidence="3" id="KW-1185">Reference proteome</keyword>